<accession>A0A4S8HRT4</accession>
<dbReference type="InterPro" id="IPR038704">
    <property type="entry name" value="YEAST_sf"/>
</dbReference>
<name>A0A4S8HRT4_9BACT</name>
<dbReference type="RefSeq" id="WP_136578119.1">
    <property type="nucleotide sequence ID" value="NZ_STFF01000004.1"/>
</dbReference>
<comment type="caution">
    <text evidence="3">The sequence shown here is derived from an EMBL/GenBank/DDBJ whole genome shotgun (WGS) entry which is preliminary data.</text>
</comment>
<evidence type="ECO:0000313" key="3">
    <source>
        <dbReference type="EMBL" id="THU38163.1"/>
    </source>
</evidence>
<dbReference type="GO" id="GO:0006355">
    <property type="term" value="P:regulation of DNA-templated transcription"/>
    <property type="evidence" value="ECO:0007669"/>
    <property type="project" value="InterPro"/>
</dbReference>
<dbReference type="InterPro" id="IPR046888">
    <property type="entry name" value="pYEATS"/>
</dbReference>
<feature type="signal peptide" evidence="1">
    <location>
        <begin position="1"/>
        <end position="18"/>
    </location>
</feature>
<dbReference type="Proteomes" id="UP000306918">
    <property type="component" value="Unassembled WGS sequence"/>
</dbReference>
<dbReference type="EMBL" id="STFF01000004">
    <property type="protein sequence ID" value="THU38163.1"/>
    <property type="molecule type" value="Genomic_DNA"/>
</dbReference>
<evidence type="ECO:0000256" key="1">
    <source>
        <dbReference type="SAM" id="SignalP"/>
    </source>
</evidence>
<dbReference type="AlphaFoldDB" id="A0A4S8HRT4"/>
<dbReference type="Pfam" id="PF20305">
    <property type="entry name" value="pYEATS"/>
    <property type="match status" value="1"/>
</dbReference>
<organism evidence="3 4">
    <name type="scientific">Niastella caeni</name>
    <dbReference type="NCBI Taxonomy" id="2569763"/>
    <lineage>
        <taxon>Bacteria</taxon>
        <taxon>Pseudomonadati</taxon>
        <taxon>Bacteroidota</taxon>
        <taxon>Chitinophagia</taxon>
        <taxon>Chitinophagales</taxon>
        <taxon>Chitinophagaceae</taxon>
        <taxon>Niastella</taxon>
    </lineage>
</organism>
<dbReference type="InterPro" id="IPR055129">
    <property type="entry name" value="YEATS_dom"/>
</dbReference>
<protein>
    <recommendedName>
        <fullName evidence="2">YEATS domain-containing protein</fullName>
    </recommendedName>
</protein>
<dbReference type="PANTHER" id="PTHR23195">
    <property type="entry name" value="YEATS DOMAIN"/>
    <property type="match status" value="1"/>
</dbReference>
<dbReference type="Gene3D" id="2.60.40.1970">
    <property type="entry name" value="YEATS domain"/>
    <property type="match status" value="1"/>
</dbReference>
<feature type="chain" id="PRO_5020733834" description="YEATS domain-containing protein" evidence="1">
    <location>
        <begin position="19"/>
        <end position="118"/>
    </location>
</feature>
<evidence type="ECO:0000259" key="2">
    <source>
        <dbReference type="PROSITE" id="PS51037"/>
    </source>
</evidence>
<proteinExistence type="predicted"/>
<keyword evidence="4" id="KW-1185">Reference proteome</keyword>
<gene>
    <name evidence="3" type="ORF">FAM09_15905</name>
</gene>
<reference evidence="3 4" key="1">
    <citation type="submission" date="2019-04" db="EMBL/GenBank/DDBJ databases">
        <title>Niastella caeni sp. nov., isolated from activated sludge.</title>
        <authorList>
            <person name="Sheng M."/>
        </authorList>
    </citation>
    <scope>NUCLEOTIDE SEQUENCE [LARGE SCALE GENOMIC DNA]</scope>
    <source>
        <strain evidence="3 4">HX-2-15</strain>
    </source>
</reference>
<dbReference type="InterPro" id="IPR005033">
    <property type="entry name" value="YEATS"/>
</dbReference>
<dbReference type="PROSITE" id="PS51037">
    <property type="entry name" value="YEATS"/>
    <property type="match status" value="1"/>
</dbReference>
<feature type="domain" description="YEATS" evidence="2">
    <location>
        <begin position="1"/>
        <end position="118"/>
    </location>
</feature>
<dbReference type="OrthoDB" id="1431701at2"/>
<evidence type="ECO:0000313" key="4">
    <source>
        <dbReference type="Proteomes" id="UP000306918"/>
    </source>
</evidence>
<keyword evidence="1" id="KW-0732">Signal</keyword>
<sequence>MKNIVLIILLLWACQAYAQNITVTNDASPATRKGYYNWKVYLVASSTVLSTIKEVVYTLHPTFKYPVQTVKASTRNRNFSYSASGWGEFDIKVKIVYNNSKRTPLYLVHHLRFSKAKG</sequence>